<dbReference type="Proteomes" id="UP000276634">
    <property type="component" value="Unassembled WGS sequence"/>
</dbReference>
<comment type="caution">
    <text evidence="2">The sequence shown here is derived from an EMBL/GenBank/DDBJ whole genome shotgun (WGS) entry which is preliminary data.</text>
</comment>
<gene>
    <name evidence="2" type="ORF">EDC57_0637</name>
</gene>
<feature type="chain" id="PRO_5018064137" description="Sporulation related protein" evidence="1">
    <location>
        <begin position="20"/>
        <end position="579"/>
    </location>
</feature>
<sequence>MRAGRTGAAVLAAVLAAAAAEGRAGAWFPTREAAEAEAARLRAEGQAARVEEVEGRVGLQRLEVLAPDYAAARRVRARLEALGLGAWIAGRALGRGYAVAAGEFASAEALAQARARLEAAGLGPLRVVAVQARRRYFRIRRAEEGGGEVILLGAAPPPAAAGPAPRGAAVVAPRRSADLWLEAGGGDGPDQGLVRAGLAWAREPSAGWGWRIEGRLRAAAEGPGPEEAELEPGESWLRWRGGPWRLTLGWQSVIWGRMDESPLADRLSVPDLRRFLLDDLAERRLPVPALRLEWARGGWKADLLAQLGFHGAELPEAGSAWYPVDRVRGRILGLPPDPVLAALVQRGGVGEETPDGGGIGLRLSRAGEGLDLGATLVRGPEPLPYYGLDEPVRAALLASGGDVGAALAAARGPALVGRHPRTWAAGVDFAREAGGATWRGELLWLSDVAATTPSLAVETRTAWAWGVGVELFPGDGDLRLELQLLERRLGGGAVLDRRRQRALTGAVEALAGHGRWRWRLRFVHGLDADDRYLNPEVRYLGLEPHELYLGAHLFSGDADTAGGFHAGHDLAVLGWRLRY</sequence>
<evidence type="ECO:0000256" key="1">
    <source>
        <dbReference type="SAM" id="SignalP"/>
    </source>
</evidence>
<protein>
    <recommendedName>
        <fullName evidence="4">Sporulation related protein</fullName>
    </recommendedName>
</protein>
<dbReference type="InterPro" id="IPR010727">
    <property type="entry name" value="DUF1302"/>
</dbReference>
<keyword evidence="3" id="KW-1185">Reference proteome</keyword>
<dbReference type="Pfam" id="PF06980">
    <property type="entry name" value="DUF1302"/>
    <property type="match status" value="1"/>
</dbReference>
<dbReference type="InterPro" id="IPR036680">
    <property type="entry name" value="SPOR-like_sf"/>
</dbReference>
<keyword evidence="1" id="KW-0732">Signal</keyword>
<organism evidence="2 3">
    <name type="scientific">Inmirania thermothiophila</name>
    <dbReference type="NCBI Taxonomy" id="1750597"/>
    <lineage>
        <taxon>Bacteria</taxon>
        <taxon>Pseudomonadati</taxon>
        <taxon>Pseudomonadota</taxon>
        <taxon>Gammaproteobacteria</taxon>
        <taxon>Chromatiales</taxon>
        <taxon>Ectothiorhodospiraceae</taxon>
        <taxon>Inmirania</taxon>
    </lineage>
</organism>
<name>A0A3N1Y7E4_9GAMM</name>
<dbReference type="AlphaFoldDB" id="A0A3N1Y7E4"/>
<dbReference type="SUPFAM" id="SSF110997">
    <property type="entry name" value="Sporulation related repeat"/>
    <property type="match status" value="1"/>
</dbReference>
<reference evidence="2 3" key="1">
    <citation type="submission" date="2018-11" db="EMBL/GenBank/DDBJ databases">
        <title>Genomic Encyclopedia of Type Strains, Phase IV (KMG-IV): sequencing the most valuable type-strain genomes for metagenomic binning, comparative biology and taxonomic classification.</title>
        <authorList>
            <person name="Goeker M."/>
        </authorList>
    </citation>
    <scope>NUCLEOTIDE SEQUENCE [LARGE SCALE GENOMIC DNA]</scope>
    <source>
        <strain evidence="2 3">DSM 100275</strain>
    </source>
</reference>
<feature type="signal peptide" evidence="1">
    <location>
        <begin position="1"/>
        <end position="19"/>
    </location>
</feature>
<proteinExistence type="predicted"/>
<dbReference type="RefSeq" id="WP_148051422.1">
    <property type="nucleotide sequence ID" value="NZ_RJVI01000001.1"/>
</dbReference>
<dbReference type="GO" id="GO:0042834">
    <property type="term" value="F:peptidoglycan binding"/>
    <property type="evidence" value="ECO:0007669"/>
    <property type="project" value="InterPro"/>
</dbReference>
<dbReference type="EMBL" id="RJVI01000001">
    <property type="protein sequence ID" value="ROR34733.1"/>
    <property type="molecule type" value="Genomic_DNA"/>
</dbReference>
<accession>A0A3N1Y7E4</accession>
<dbReference type="OrthoDB" id="9769143at2"/>
<evidence type="ECO:0000313" key="3">
    <source>
        <dbReference type="Proteomes" id="UP000276634"/>
    </source>
</evidence>
<evidence type="ECO:0000313" key="2">
    <source>
        <dbReference type="EMBL" id="ROR34733.1"/>
    </source>
</evidence>
<evidence type="ECO:0008006" key="4">
    <source>
        <dbReference type="Google" id="ProtNLM"/>
    </source>
</evidence>